<dbReference type="InterPro" id="IPR019810">
    <property type="entry name" value="Citrate_synthase_AS"/>
</dbReference>
<dbReference type="InterPro" id="IPR036969">
    <property type="entry name" value="Citrate_synthase_sf"/>
</dbReference>
<reference evidence="12" key="1">
    <citation type="submission" date="2015-01" db="EMBL/GenBank/DDBJ databases">
        <authorList>
            <person name="MANFREDI Pablo"/>
        </authorList>
    </citation>
    <scope>NUCLEOTIDE SEQUENCE [LARGE SCALE GENOMIC DNA]</scope>
    <source>
        <strain evidence="12">Ccyn2B</strain>
    </source>
</reference>
<dbReference type="PIRSF" id="PIRSF001369">
    <property type="entry name" value="Citrate_synth"/>
    <property type="match status" value="1"/>
</dbReference>
<evidence type="ECO:0000256" key="10">
    <source>
        <dbReference type="RuleBase" id="RU003406"/>
    </source>
</evidence>
<organism evidence="11 12">
    <name type="scientific">Capnocytophaga cynodegmi</name>
    <dbReference type="NCBI Taxonomy" id="28189"/>
    <lineage>
        <taxon>Bacteria</taxon>
        <taxon>Pseudomonadati</taxon>
        <taxon>Bacteroidota</taxon>
        <taxon>Flavobacteriia</taxon>
        <taxon>Flavobacteriales</taxon>
        <taxon>Flavobacteriaceae</taxon>
        <taxon>Capnocytophaga</taxon>
    </lineage>
</organism>
<keyword evidence="3 9" id="KW-0816">Tricarboxylic acid cycle</keyword>
<dbReference type="CDD" id="cd06114">
    <property type="entry name" value="EcCS_like"/>
    <property type="match status" value="1"/>
</dbReference>
<dbReference type="Gene3D" id="1.10.230.10">
    <property type="entry name" value="Cytochrome P450-Terp, domain 2"/>
    <property type="match status" value="1"/>
</dbReference>
<dbReference type="UniPathway" id="UPA00223">
    <property type="reaction ID" value="UER00717"/>
</dbReference>
<dbReference type="InterPro" id="IPR016142">
    <property type="entry name" value="Citrate_synth-like_lrg_a-sub"/>
</dbReference>
<dbReference type="PANTHER" id="PTHR42871">
    <property type="entry name" value="CITRATE SYNTHASE"/>
    <property type="match status" value="1"/>
</dbReference>
<name>A0A0B7H3L8_9FLAO</name>
<evidence type="ECO:0000256" key="3">
    <source>
        <dbReference type="ARBA" id="ARBA00022532"/>
    </source>
</evidence>
<gene>
    <name evidence="11" type="primary">gltA</name>
    <name evidence="11" type="ORF">CCYN2B_110066</name>
</gene>
<evidence type="ECO:0000256" key="9">
    <source>
        <dbReference type="RuleBase" id="RU003370"/>
    </source>
</evidence>
<protein>
    <recommendedName>
        <fullName evidence="6 7">Citrate synthase</fullName>
    </recommendedName>
</protein>
<evidence type="ECO:0000256" key="8">
    <source>
        <dbReference type="PIRSR" id="PIRSR001369-1"/>
    </source>
</evidence>
<dbReference type="Proteomes" id="UP000038055">
    <property type="component" value="Unassembled WGS sequence"/>
</dbReference>
<keyword evidence="12" id="KW-1185">Reference proteome</keyword>
<dbReference type="NCBIfam" id="NF004126">
    <property type="entry name" value="PRK05614.1"/>
    <property type="match status" value="1"/>
</dbReference>
<dbReference type="STRING" id="28189.CCYN74_10144"/>
<keyword evidence="4 7" id="KW-0808">Transferase</keyword>
<dbReference type="FunFam" id="1.10.230.10:FF:000002">
    <property type="entry name" value="Citrate synthase"/>
    <property type="match status" value="1"/>
</dbReference>
<evidence type="ECO:0000256" key="2">
    <source>
        <dbReference type="ARBA" id="ARBA00010566"/>
    </source>
</evidence>
<evidence type="ECO:0000256" key="1">
    <source>
        <dbReference type="ARBA" id="ARBA00004751"/>
    </source>
</evidence>
<comment type="catalytic activity">
    <reaction evidence="5 9">
        <text>oxaloacetate + acetyl-CoA + H2O = citrate + CoA + H(+)</text>
        <dbReference type="Rhea" id="RHEA:16845"/>
        <dbReference type="ChEBI" id="CHEBI:15377"/>
        <dbReference type="ChEBI" id="CHEBI:15378"/>
        <dbReference type="ChEBI" id="CHEBI:16452"/>
        <dbReference type="ChEBI" id="CHEBI:16947"/>
        <dbReference type="ChEBI" id="CHEBI:57287"/>
        <dbReference type="ChEBI" id="CHEBI:57288"/>
        <dbReference type="EC" id="2.3.3.16"/>
    </reaction>
</comment>
<evidence type="ECO:0000313" key="11">
    <source>
        <dbReference type="EMBL" id="CEN32547.1"/>
    </source>
</evidence>
<proteinExistence type="inferred from homology"/>
<evidence type="ECO:0000256" key="4">
    <source>
        <dbReference type="ARBA" id="ARBA00022679"/>
    </source>
</evidence>
<comment type="pathway">
    <text evidence="1 9">Carbohydrate metabolism; tricarboxylic acid cycle; isocitrate from oxaloacetate: step 1/2.</text>
</comment>
<dbReference type="InterPro" id="IPR016143">
    <property type="entry name" value="Citrate_synth-like_sm_a-sub"/>
</dbReference>
<dbReference type="GO" id="GO:0006099">
    <property type="term" value="P:tricarboxylic acid cycle"/>
    <property type="evidence" value="ECO:0007669"/>
    <property type="project" value="UniProtKB-UniRule"/>
</dbReference>
<dbReference type="RefSeq" id="WP_041989736.1">
    <property type="nucleotide sequence ID" value="NZ_CDOD01000003.1"/>
</dbReference>
<dbReference type="Pfam" id="PF00285">
    <property type="entry name" value="Citrate_synt"/>
    <property type="match status" value="1"/>
</dbReference>
<dbReference type="PRINTS" id="PR00143">
    <property type="entry name" value="CITRTSNTHASE"/>
</dbReference>
<evidence type="ECO:0000256" key="5">
    <source>
        <dbReference type="ARBA" id="ARBA00049288"/>
    </source>
</evidence>
<dbReference type="SUPFAM" id="SSF48256">
    <property type="entry name" value="Citrate synthase"/>
    <property type="match status" value="1"/>
</dbReference>
<dbReference type="GO" id="GO:0005737">
    <property type="term" value="C:cytoplasm"/>
    <property type="evidence" value="ECO:0007669"/>
    <property type="project" value="InterPro"/>
</dbReference>
<dbReference type="Gene3D" id="2.20.28.60">
    <property type="match status" value="1"/>
</dbReference>
<dbReference type="InterPro" id="IPR010953">
    <property type="entry name" value="Citrate_synthase_typ-I"/>
</dbReference>
<sequence>MSETVKLTFEGKEYEFPIVVGTENEKGIDIDKLRALTGLITLDSGYKNTGACKSAITYLDGEKGILRYRGYDIEELAEKADFLEVAYLLVFGELPTKAEYDKFIKTIHKYTLVHEEMKGILDGFPKTAHPMGILASLTSALTAFNPKSVDVSCEKDVYEAVCKAIAKIPVLSSWVYRKREGLPLNYYNNELGYIENILQMTFSIPTEKYVMNPKVVSALNKLLILHGDHEQNCSTSTVRLVGSSHAGLFATISSGVSALWGPLHGGANQAVVEMLEDIKADGGDVEKYINKAKDKDDPFRLMGFGHRVYKNFDPRAKIIKQAADEVLHSLGIDDPIFDIAKHLEKVALEDDYFKSRNLYPNVDFYSGIIYRALGMHVEMFTVLFAIGRLPGWIAQWKEMRQGNEPIGRPRQIYVGQTQRKFVDISKR</sequence>
<dbReference type="InterPro" id="IPR024176">
    <property type="entry name" value="Citrate_synthase_bac-typ"/>
</dbReference>
<evidence type="ECO:0000256" key="7">
    <source>
        <dbReference type="PIRNR" id="PIRNR001369"/>
    </source>
</evidence>
<dbReference type="GO" id="GO:0036440">
    <property type="term" value="F:citrate synthase activity"/>
    <property type="evidence" value="ECO:0007669"/>
    <property type="project" value="UniProtKB-EC"/>
</dbReference>
<comment type="similarity">
    <text evidence="2 7 10">Belongs to the citrate synthase family.</text>
</comment>
<evidence type="ECO:0000313" key="12">
    <source>
        <dbReference type="Proteomes" id="UP000038055"/>
    </source>
</evidence>
<dbReference type="PROSITE" id="PS00480">
    <property type="entry name" value="CITRATE_SYNTHASE"/>
    <property type="match status" value="1"/>
</dbReference>
<dbReference type="EMBL" id="CDOD01000003">
    <property type="protein sequence ID" value="CEN32547.1"/>
    <property type="molecule type" value="Genomic_DNA"/>
</dbReference>
<dbReference type="NCBIfam" id="TIGR01798">
    <property type="entry name" value="cit_synth_I"/>
    <property type="match status" value="1"/>
</dbReference>
<feature type="active site" evidence="8">
    <location>
        <position position="306"/>
    </location>
</feature>
<accession>A0A0B7H3L8</accession>
<feature type="active site" evidence="8">
    <location>
        <position position="363"/>
    </location>
</feature>
<dbReference type="Gene3D" id="1.10.580.10">
    <property type="entry name" value="Citrate Synthase, domain 1"/>
    <property type="match status" value="1"/>
</dbReference>
<keyword evidence="11" id="KW-0012">Acyltransferase</keyword>
<evidence type="ECO:0000256" key="6">
    <source>
        <dbReference type="NCBIfam" id="TIGR01798"/>
    </source>
</evidence>
<dbReference type="PANTHER" id="PTHR42871:SF1">
    <property type="entry name" value="CITRATE SYNTHASE"/>
    <property type="match status" value="1"/>
</dbReference>
<dbReference type="AlphaFoldDB" id="A0A0B7H3L8"/>
<dbReference type="InterPro" id="IPR002020">
    <property type="entry name" value="Citrate_synthase"/>
</dbReference>
<dbReference type="eggNOG" id="COG0372">
    <property type="taxonomic scope" value="Bacteria"/>
</dbReference>